<organism evidence="1 2">
    <name type="scientific">Phytophthora palmivora</name>
    <dbReference type="NCBI Taxonomy" id="4796"/>
    <lineage>
        <taxon>Eukaryota</taxon>
        <taxon>Sar</taxon>
        <taxon>Stramenopiles</taxon>
        <taxon>Oomycota</taxon>
        <taxon>Peronosporomycetes</taxon>
        <taxon>Peronosporales</taxon>
        <taxon>Peronosporaceae</taxon>
        <taxon>Phytophthora</taxon>
    </lineage>
</organism>
<dbReference type="InterPro" id="IPR051320">
    <property type="entry name" value="Viral_Replic_Matur_Polypro"/>
</dbReference>
<protein>
    <recommendedName>
        <fullName evidence="3">Pol protein</fullName>
    </recommendedName>
</protein>
<dbReference type="InterPro" id="IPR043128">
    <property type="entry name" value="Rev_trsase/Diguanyl_cyclase"/>
</dbReference>
<dbReference type="Proteomes" id="UP000237271">
    <property type="component" value="Unassembled WGS sequence"/>
</dbReference>
<reference evidence="1 2" key="1">
    <citation type="journal article" date="2017" name="Genome Biol. Evol.">
        <title>Phytophthora megakarya and P. palmivora, closely related causal agents of cacao black pod rot, underwent increases in genome sizes and gene numbers by different mechanisms.</title>
        <authorList>
            <person name="Ali S.S."/>
            <person name="Shao J."/>
            <person name="Lary D.J."/>
            <person name="Kronmiller B."/>
            <person name="Shen D."/>
            <person name="Strem M.D."/>
            <person name="Amoako-Attah I."/>
            <person name="Akrofi A.Y."/>
            <person name="Begoude B.A."/>
            <person name="Ten Hoopen G.M."/>
            <person name="Coulibaly K."/>
            <person name="Kebe B.I."/>
            <person name="Melnick R.L."/>
            <person name="Guiltinan M.J."/>
            <person name="Tyler B.M."/>
            <person name="Meinhardt L.W."/>
            <person name="Bailey B.A."/>
        </authorList>
    </citation>
    <scope>NUCLEOTIDE SEQUENCE [LARGE SCALE GENOMIC DNA]</scope>
    <source>
        <strain evidence="2">sbr112.9</strain>
    </source>
</reference>
<dbReference type="PANTHER" id="PTHR33064">
    <property type="entry name" value="POL PROTEIN"/>
    <property type="match status" value="1"/>
</dbReference>
<name>A0A2P4Y2Z2_9STRA</name>
<sequence length="264" mass="28997">MGYIRRNNMSVWACAAVPVPKVNRPNEFRLTNDYRPVNAVTVPIAGTGSDLTSSSENVAGAYGFAGFDMPSGFSQLPLADDSQGSMSFITDEGVWTPSRVPQGAMDPPLHFRNQMNVVRERGLKLSAVKSFLFRKEAKWCGRLFSGVGVRHDPERLSGLHQLPLPSTAADLQQFLCATGWMRDSLMDYSRVMQPLHDKLEAVLKVVGRTKRLAAGAAIPWTTADTNAFETARQLLTTSKTLHYPSQNASIATHRTEAGDWSSPK</sequence>
<accession>A0A2P4Y2Z2</accession>
<evidence type="ECO:0000313" key="1">
    <source>
        <dbReference type="EMBL" id="POM72163.1"/>
    </source>
</evidence>
<comment type="caution">
    <text evidence="1">The sequence shown here is derived from an EMBL/GenBank/DDBJ whole genome shotgun (WGS) entry which is preliminary data.</text>
</comment>
<keyword evidence="2" id="KW-1185">Reference proteome</keyword>
<proteinExistence type="predicted"/>
<dbReference type="Gene3D" id="3.30.70.270">
    <property type="match status" value="2"/>
</dbReference>
<dbReference type="InterPro" id="IPR043502">
    <property type="entry name" value="DNA/RNA_pol_sf"/>
</dbReference>
<dbReference type="AlphaFoldDB" id="A0A2P4Y2Z2"/>
<dbReference type="OrthoDB" id="91026at2759"/>
<dbReference type="Gene3D" id="3.10.10.10">
    <property type="entry name" value="HIV Type 1 Reverse Transcriptase, subunit A, domain 1"/>
    <property type="match status" value="1"/>
</dbReference>
<dbReference type="EMBL" id="NCKW01006158">
    <property type="protein sequence ID" value="POM72163.1"/>
    <property type="molecule type" value="Genomic_DNA"/>
</dbReference>
<gene>
    <name evidence="1" type="ORF">PHPALM_11167</name>
</gene>
<evidence type="ECO:0008006" key="3">
    <source>
        <dbReference type="Google" id="ProtNLM"/>
    </source>
</evidence>
<dbReference type="PANTHER" id="PTHR33064:SF37">
    <property type="entry name" value="RIBONUCLEASE H"/>
    <property type="match status" value="1"/>
</dbReference>
<dbReference type="SUPFAM" id="SSF56672">
    <property type="entry name" value="DNA/RNA polymerases"/>
    <property type="match status" value="1"/>
</dbReference>
<evidence type="ECO:0000313" key="2">
    <source>
        <dbReference type="Proteomes" id="UP000237271"/>
    </source>
</evidence>